<evidence type="ECO:0000256" key="1">
    <source>
        <dbReference type="SAM" id="MobiDB-lite"/>
    </source>
</evidence>
<accession>A0A2P2NVY4</accession>
<organism evidence="2">
    <name type="scientific">Rhizophora mucronata</name>
    <name type="common">Asiatic mangrove</name>
    <dbReference type="NCBI Taxonomy" id="61149"/>
    <lineage>
        <taxon>Eukaryota</taxon>
        <taxon>Viridiplantae</taxon>
        <taxon>Streptophyta</taxon>
        <taxon>Embryophyta</taxon>
        <taxon>Tracheophyta</taxon>
        <taxon>Spermatophyta</taxon>
        <taxon>Magnoliopsida</taxon>
        <taxon>eudicotyledons</taxon>
        <taxon>Gunneridae</taxon>
        <taxon>Pentapetalae</taxon>
        <taxon>rosids</taxon>
        <taxon>fabids</taxon>
        <taxon>Malpighiales</taxon>
        <taxon>Rhizophoraceae</taxon>
        <taxon>Rhizophora</taxon>
    </lineage>
</organism>
<feature type="compositionally biased region" description="Basic and acidic residues" evidence="1">
    <location>
        <begin position="44"/>
        <end position="53"/>
    </location>
</feature>
<name>A0A2P2NVY4_RHIMU</name>
<dbReference type="EMBL" id="GGEC01066007">
    <property type="protein sequence ID" value="MBX46491.1"/>
    <property type="molecule type" value="Transcribed_RNA"/>
</dbReference>
<proteinExistence type="predicted"/>
<sequence length="53" mass="6076">MGETQIAILKHKLFLPGHCLDNNLISSTTRMKQRPIKKVITSQENRETDAQKL</sequence>
<evidence type="ECO:0000313" key="2">
    <source>
        <dbReference type="EMBL" id="MBX46491.1"/>
    </source>
</evidence>
<dbReference type="AlphaFoldDB" id="A0A2P2NVY4"/>
<reference evidence="2" key="1">
    <citation type="submission" date="2018-02" db="EMBL/GenBank/DDBJ databases">
        <title>Rhizophora mucronata_Transcriptome.</title>
        <authorList>
            <person name="Meera S.P."/>
            <person name="Sreeshan A."/>
            <person name="Augustine A."/>
        </authorList>
    </citation>
    <scope>NUCLEOTIDE SEQUENCE</scope>
    <source>
        <tissue evidence="2">Leaf</tissue>
    </source>
</reference>
<feature type="region of interest" description="Disordered" evidence="1">
    <location>
        <begin position="31"/>
        <end position="53"/>
    </location>
</feature>
<protein>
    <submittedName>
        <fullName evidence="2">Uncharacterized protein</fullName>
    </submittedName>
</protein>